<accession>A0A9X3XVW5</accession>
<dbReference type="Proteomes" id="UP001141166">
    <property type="component" value="Unassembled WGS sequence"/>
</dbReference>
<proteinExistence type="predicted"/>
<sequence>MDEERMLIIWFKNGSKMLFEKVTKFCNYTENLSFVYFEMCTQKKRKVEFYKRNIAGYTLELQDDE</sequence>
<dbReference type="EMBL" id="JAMWMK010000012">
    <property type="protein sequence ID" value="MDC4248085.1"/>
    <property type="molecule type" value="Genomic_DNA"/>
</dbReference>
<evidence type="ECO:0000313" key="1">
    <source>
        <dbReference type="EMBL" id="MDC4248085.1"/>
    </source>
</evidence>
<comment type="caution">
    <text evidence="1">The sequence shown here is derived from an EMBL/GenBank/DDBJ whole genome shotgun (WGS) entry which is preliminary data.</text>
</comment>
<dbReference type="RefSeq" id="WP_272471406.1">
    <property type="nucleotide sequence ID" value="NZ_JAMWMK010000012.1"/>
</dbReference>
<name>A0A9X3XVW5_ENTFC</name>
<gene>
    <name evidence="1" type="ORF">M3X98_08445</name>
</gene>
<reference evidence="1" key="1">
    <citation type="submission" date="2022-05" db="EMBL/GenBank/DDBJ databases">
        <title>Draft genome sequences of Clostridium perfringens strains isolated from Peru.</title>
        <authorList>
            <person name="Hurtado R."/>
            <person name="Lima L."/>
            <person name="Sousa T."/>
            <person name="Jaiswal A.K."/>
            <person name="Tiwari S."/>
            <person name="Maturrano L."/>
            <person name="Brenig B."/>
            <person name="Azevedo V."/>
        </authorList>
    </citation>
    <scope>NUCLEOTIDE SEQUENCE</scope>
    <source>
        <strain evidence="1">CP4</strain>
    </source>
</reference>
<organism evidence="1 2">
    <name type="scientific">Enterococcus faecium</name>
    <name type="common">Streptococcus faecium</name>
    <dbReference type="NCBI Taxonomy" id="1352"/>
    <lineage>
        <taxon>Bacteria</taxon>
        <taxon>Bacillati</taxon>
        <taxon>Bacillota</taxon>
        <taxon>Bacilli</taxon>
        <taxon>Lactobacillales</taxon>
        <taxon>Enterococcaceae</taxon>
        <taxon>Enterococcus</taxon>
    </lineage>
</organism>
<evidence type="ECO:0000313" key="2">
    <source>
        <dbReference type="Proteomes" id="UP001141166"/>
    </source>
</evidence>
<dbReference type="AlphaFoldDB" id="A0A9X3XVW5"/>
<protein>
    <submittedName>
        <fullName evidence="1">Uncharacterized protein</fullName>
    </submittedName>
</protein>